<dbReference type="EMBL" id="LWBP01000254">
    <property type="protein sequence ID" value="OQP45666.1"/>
    <property type="molecule type" value="Genomic_DNA"/>
</dbReference>
<evidence type="ECO:0000256" key="6">
    <source>
        <dbReference type="ARBA" id="ARBA00022989"/>
    </source>
</evidence>
<dbReference type="Proteomes" id="UP000192276">
    <property type="component" value="Unassembled WGS sequence"/>
</dbReference>
<dbReference type="GO" id="GO:0006811">
    <property type="term" value="P:monoatomic ion transport"/>
    <property type="evidence" value="ECO:0007669"/>
    <property type="project" value="UniProtKB-KW"/>
</dbReference>
<comment type="subcellular location">
    <subcellularLocation>
        <location evidence="1">Cell membrane</location>
        <topology evidence="1">Multi-pass membrane protein</topology>
    </subcellularLocation>
</comment>
<feature type="transmembrane region" description="Helical" evidence="10">
    <location>
        <begin position="87"/>
        <end position="106"/>
    </location>
</feature>
<organism evidence="11 12">
    <name type="scientific">Niastella populi</name>
    <dbReference type="NCBI Taxonomy" id="550983"/>
    <lineage>
        <taxon>Bacteria</taxon>
        <taxon>Pseudomonadati</taxon>
        <taxon>Bacteroidota</taxon>
        <taxon>Chitinophagia</taxon>
        <taxon>Chitinophagales</taxon>
        <taxon>Chitinophagaceae</taxon>
        <taxon>Niastella</taxon>
    </lineage>
</organism>
<feature type="transmembrane region" description="Helical" evidence="10">
    <location>
        <begin position="197"/>
        <end position="216"/>
    </location>
</feature>
<accession>A0A1V9EHR0</accession>
<dbReference type="InterPro" id="IPR048279">
    <property type="entry name" value="MdtK-like"/>
</dbReference>
<evidence type="ECO:0000313" key="11">
    <source>
        <dbReference type="EMBL" id="OQP45666.1"/>
    </source>
</evidence>
<feature type="transmembrane region" description="Helical" evidence="10">
    <location>
        <begin position="273"/>
        <end position="296"/>
    </location>
</feature>
<gene>
    <name evidence="11" type="ORF">A4R26_09180</name>
</gene>
<dbReference type="PANTHER" id="PTHR43298:SF2">
    <property type="entry name" value="FMN_FAD EXPORTER YEEO-RELATED"/>
    <property type="match status" value="1"/>
</dbReference>
<feature type="transmembrane region" description="Helical" evidence="10">
    <location>
        <begin position="448"/>
        <end position="468"/>
    </location>
</feature>
<keyword evidence="5 10" id="KW-0812">Transmembrane</keyword>
<feature type="transmembrane region" description="Helical" evidence="10">
    <location>
        <begin position="385"/>
        <end position="410"/>
    </location>
</feature>
<feature type="transmembrane region" description="Helical" evidence="10">
    <location>
        <begin position="308"/>
        <end position="332"/>
    </location>
</feature>
<feature type="transmembrane region" description="Helical" evidence="10">
    <location>
        <begin position="126"/>
        <end position="144"/>
    </location>
</feature>
<feature type="transmembrane region" description="Helical" evidence="10">
    <location>
        <begin position="164"/>
        <end position="185"/>
    </location>
</feature>
<dbReference type="GO" id="GO:0005886">
    <property type="term" value="C:plasma membrane"/>
    <property type="evidence" value="ECO:0007669"/>
    <property type="project" value="UniProtKB-SubCell"/>
</dbReference>
<evidence type="ECO:0000256" key="9">
    <source>
        <dbReference type="ARBA" id="ARBA00031636"/>
    </source>
</evidence>
<keyword evidence="12" id="KW-1185">Reference proteome</keyword>
<sequence length="478" mass="51605">MVDQTSNVGTSPRERGVKTFFSLFKQALSGQEQDYTQGSIRRAVFLLAVPMILEMCMESVFAVVDIFFVGRLGMNEAVATVVLTESVLTIVYSLAIGLSMAATAMVARRIGEKNPEAASKAGTQSLLIAFFVTVIVSITGLIFAPDILKLMGASAETIRIGTTFTRIIFGGSIVIMLLFLINGIFRGAGDASMAMRSLWIANICNIILCPVLIHGAGPIPAFGITGAAMATTIGRGIGVLYQFYHLFSGKRVIKIKTSDFLPDWPIIKSISNIAWTGTAQFLIASASWMVLARIMAEFGDTAVAGYGVAIRLIMFFLLPAWGLSNAAATLVGQNLGAQQPLRAEQSVWSTVRYNTIFMIFVTLVFLLFAQPIVGFMNKDVTVDSYAVQALRIVSLGYIFYGIGMVVTNAFNGAGDTKTPTLINVFGFWLFQVPIAYLLAIVFKLGPKGVFIAIVLAETGISIAGIILFKKGNWKKVKI</sequence>
<proteinExistence type="predicted"/>
<evidence type="ECO:0000256" key="1">
    <source>
        <dbReference type="ARBA" id="ARBA00004651"/>
    </source>
</evidence>
<dbReference type="InterPro" id="IPR050222">
    <property type="entry name" value="MATE_MdtK"/>
</dbReference>
<keyword evidence="6 10" id="KW-1133">Transmembrane helix</keyword>
<evidence type="ECO:0000256" key="7">
    <source>
        <dbReference type="ARBA" id="ARBA00023065"/>
    </source>
</evidence>
<evidence type="ECO:0000256" key="4">
    <source>
        <dbReference type="ARBA" id="ARBA00022475"/>
    </source>
</evidence>
<dbReference type="NCBIfam" id="TIGR00797">
    <property type="entry name" value="matE"/>
    <property type="match status" value="1"/>
</dbReference>
<evidence type="ECO:0000256" key="8">
    <source>
        <dbReference type="ARBA" id="ARBA00023136"/>
    </source>
</evidence>
<keyword evidence="4" id="KW-1003">Cell membrane</keyword>
<evidence type="ECO:0000313" key="12">
    <source>
        <dbReference type="Proteomes" id="UP000192276"/>
    </source>
</evidence>
<dbReference type="GO" id="GO:0042910">
    <property type="term" value="F:xenobiotic transmembrane transporter activity"/>
    <property type="evidence" value="ECO:0007669"/>
    <property type="project" value="InterPro"/>
</dbReference>
<feature type="transmembrane region" description="Helical" evidence="10">
    <location>
        <begin position="43"/>
        <end position="67"/>
    </location>
</feature>
<dbReference type="PANTHER" id="PTHR43298">
    <property type="entry name" value="MULTIDRUG RESISTANCE PROTEIN NORM-RELATED"/>
    <property type="match status" value="1"/>
</dbReference>
<protein>
    <recommendedName>
        <fullName evidence="9">Multidrug-efflux transporter</fullName>
    </recommendedName>
</protein>
<name>A0A1V9EHR0_9BACT</name>
<evidence type="ECO:0000256" key="2">
    <source>
        <dbReference type="ARBA" id="ARBA00022448"/>
    </source>
</evidence>
<dbReference type="Pfam" id="PF01554">
    <property type="entry name" value="MatE"/>
    <property type="match status" value="2"/>
</dbReference>
<keyword evidence="7" id="KW-0406">Ion transport</keyword>
<keyword evidence="3" id="KW-0050">Antiport</keyword>
<dbReference type="RefSeq" id="WP_081171314.1">
    <property type="nucleotide sequence ID" value="NZ_LWBP01000254.1"/>
</dbReference>
<dbReference type="AlphaFoldDB" id="A0A1V9EHR0"/>
<evidence type="ECO:0000256" key="10">
    <source>
        <dbReference type="SAM" id="Phobius"/>
    </source>
</evidence>
<feature type="transmembrane region" description="Helical" evidence="10">
    <location>
        <begin position="222"/>
        <end position="244"/>
    </location>
</feature>
<evidence type="ECO:0000256" key="5">
    <source>
        <dbReference type="ARBA" id="ARBA00022692"/>
    </source>
</evidence>
<dbReference type="PIRSF" id="PIRSF006603">
    <property type="entry name" value="DinF"/>
    <property type="match status" value="1"/>
</dbReference>
<dbReference type="InterPro" id="IPR002528">
    <property type="entry name" value="MATE_fam"/>
</dbReference>
<keyword evidence="8 10" id="KW-0472">Membrane</keyword>
<feature type="transmembrane region" description="Helical" evidence="10">
    <location>
        <begin position="353"/>
        <end position="373"/>
    </location>
</feature>
<dbReference type="OrthoDB" id="9776324at2"/>
<reference evidence="12" key="1">
    <citation type="submission" date="2016-04" db="EMBL/GenBank/DDBJ databases">
        <authorList>
            <person name="Chen L."/>
            <person name="Zhuang W."/>
            <person name="Wang G."/>
        </authorList>
    </citation>
    <scope>NUCLEOTIDE SEQUENCE [LARGE SCALE GENOMIC DNA]</scope>
    <source>
        <strain evidence="12">208</strain>
    </source>
</reference>
<dbReference type="STRING" id="550983.A4R26_09180"/>
<dbReference type="GO" id="GO:0015297">
    <property type="term" value="F:antiporter activity"/>
    <property type="evidence" value="ECO:0007669"/>
    <property type="project" value="UniProtKB-KW"/>
</dbReference>
<keyword evidence="2" id="KW-0813">Transport</keyword>
<feature type="transmembrane region" description="Helical" evidence="10">
    <location>
        <begin position="422"/>
        <end position="442"/>
    </location>
</feature>
<evidence type="ECO:0000256" key="3">
    <source>
        <dbReference type="ARBA" id="ARBA00022449"/>
    </source>
</evidence>
<dbReference type="CDD" id="cd13139">
    <property type="entry name" value="MATE_like_14"/>
    <property type="match status" value="1"/>
</dbReference>
<comment type="caution">
    <text evidence="11">The sequence shown here is derived from an EMBL/GenBank/DDBJ whole genome shotgun (WGS) entry which is preliminary data.</text>
</comment>